<dbReference type="SUPFAM" id="SSF81321">
    <property type="entry name" value="Family A G protein-coupled receptor-like"/>
    <property type="match status" value="1"/>
</dbReference>
<proteinExistence type="predicted"/>
<sequence>MESNRLIEQSMHPGAAELAHVSAIAAIFSISLNALLIGAIWNRSPEMLRYRVVACISVIVDILFSLLHVINVPIFVSIQGTFLFYPARLDGSTHANWISLALFCYLCVCTIFVVTNRFFYRYAQICSPALYSFISNPCFIIFFLLSSVLACASITTIGMSIFLPHKTFANQICIQFNTVLHANFCDKVFLGGSVEETLENPQAMILVCIFLSGVFSAIGMILFFGKQIHMTVSSMNFSPIGQKIHRKTLRILIVQVLIPIIFIYFPIAINVFSVVIYMNTQNITFILSYFIVIFPLANAASHLYFIKDYRAFVFGIIFRPLIKVAGEN</sequence>
<evidence type="ECO:0000313" key="1">
    <source>
        <dbReference type="EnsemblMetazoa" id="PPA02373.1"/>
    </source>
</evidence>
<dbReference type="PANTHER" id="PTHR46178:SF9">
    <property type="entry name" value="SEVEN TM RECEPTOR"/>
    <property type="match status" value="1"/>
</dbReference>
<reference evidence="2" key="1">
    <citation type="journal article" date="2008" name="Nat. Genet.">
        <title>The Pristionchus pacificus genome provides a unique perspective on nematode lifestyle and parasitism.</title>
        <authorList>
            <person name="Dieterich C."/>
            <person name="Clifton S.W."/>
            <person name="Schuster L.N."/>
            <person name="Chinwalla A."/>
            <person name="Delehaunty K."/>
            <person name="Dinkelacker I."/>
            <person name="Fulton L."/>
            <person name="Fulton R."/>
            <person name="Godfrey J."/>
            <person name="Minx P."/>
            <person name="Mitreva M."/>
            <person name="Roeseler W."/>
            <person name="Tian H."/>
            <person name="Witte H."/>
            <person name="Yang S.P."/>
            <person name="Wilson R.K."/>
            <person name="Sommer R.J."/>
        </authorList>
    </citation>
    <scope>NUCLEOTIDE SEQUENCE [LARGE SCALE GENOMIC DNA]</scope>
    <source>
        <strain evidence="2">PS312</strain>
    </source>
</reference>
<protein>
    <submittedName>
        <fullName evidence="1">G protein-coupled receptor</fullName>
    </submittedName>
</protein>
<organism evidence="1 2">
    <name type="scientific">Pristionchus pacificus</name>
    <name type="common">Parasitic nematode worm</name>
    <dbReference type="NCBI Taxonomy" id="54126"/>
    <lineage>
        <taxon>Eukaryota</taxon>
        <taxon>Metazoa</taxon>
        <taxon>Ecdysozoa</taxon>
        <taxon>Nematoda</taxon>
        <taxon>Chromadorea</taxon>
        <taxon>Rhabditida</taxon>
        <taxon>Rhabditina</taxon>
        <taxon>Diplogasteromorpha</taxon>
        <taxon>Diplogasteroidea</taxon>
        <taxon>Neodiplogasteridae</taxon>
        <taxon>Pristionchus</taxon>
    </lineage>
</organism>
<dbReference type="InterPro" id="IPR019428">
    <property type="entry name" value="7TM_GPCR_serpentine_rcpt_Str"/>
</dbReference>
<name>A0A2A6BPV1_PRIPA</name>
<dbReference type="AlphaFoldDB" id="A0A2A6BPV1"/>
<keyword evidence="2" id="KW-1185">Reference proteome</keyword>
<dbReference type="Proteomes" id="UP000005239">
    <property type="component" value="Unassembled WGS sequence"/>
</dbReference>
<dbReference type="Pfam" id="PF10326">
    <property type="entry name" value="7TM_GPCR_Str"/>
    <property type="match status" value="1"/>
</dbReference>
<gene>
    <name evidence="1" type="primary">WBGene00091927</name>
</gene>
<reference evidence="1" key="2">
    <citation type="submission" date="2022-06" db="UniProtKB">
        <authorList>
            <consortium name="EnsemblMetazoa"/>
        </authorList>
    </citation>
    <scope>IDENTIFICATION</scope>
    <source>
        <strain evidence="1">PS312</strain>
    </source>
</reference>
<dbReference type="EnsemblMetazoa" id="PPA02373.1">
    <property type="protein sequence ID" value="PPA02373.1"/>
    <property type="gene ID" value="WBGene00091927"/>
</dbReference>
<dbReference type="PANTHER" id="PTHR46178">
    <property type="entry name" value="SEVEN TM RECEPTOR"/>
    <property type="match status" value="1"/>
</dbReference>
<accession>A0A2A6BPV1</accession>
<evidence type="ECO:0000313" key="2">
    <source>
        <dbReference type="Proteomes" id="UP000005239"/>
    </source>
</evidence>
<accession>A0A8R1U4I9</accession>